<keyword evidence="2" id="KW-1185">Reference proteome</keyword>
<gene>
    <name evidence="1" type="ORF">C7M84_023301</name>
</gene>
<accession>A0A423U467</accession>
<comment type="caution">
    <text evidence="1">The sequence shown here is derived from an EMBL/GenBank/DDBJ whole genome shotgun (WGS) entry which is preliminary data.</text>
</comment>
<dbReference type="EMBL" id="QCYY01000675">
    <property type="protein sequence ID" value="ROT83505.1"/>
    <property type="molecule type" value="Genomic_DNA"/>
</dbReference>
<dbReference type="Proteomes" id="UP000283509">
    <property type="component" value="Unassembled WGS sequence"/>
</dbReference>
<sequence length="399" mass="45314">MRHGDSLSEEIYYIAFHRSLSPLLSPFPFPSPFTPAKHLHILTLPLPSLTPLTSDFLLFRSPLYFATQSPSSSIHYPFPSFYSLSIPFFSLPNPLPLFPTSTIHYPIPSFHYSLPNPLLPLFTTQSPPSTIHYPIPSSTIHYQSPPSTIPLSLLHYSLPIPPSTIPPIPSSLFTTNPLHFSLPSFTIHYPILSSSLYHTIHYPIPFFLQSQPIPFFLQSPIPFFLQSTQSPSFSNHNPIPSFLMHYPIPSFLYTPLPNPLLLLLPPSLFEPLSSPLRFLCDRSKDVMTLEEVRREGDEGGQSAARRSIYKWHHGKTGPNSWHRRRGDFHLRSRDPEITHPSSKIPIYLLPNFPIFSSMAYLPPVQPANLAPIADLRAAKFTYQFPLFSFYGLSPPCPFY</sequence>
<evidence type="ECO:0000313" key="1">
    <source>
        <dbReference type="EMBL" id="ROT83505.1"/>
    </source>
</evidence>
<dbReference type="AlphaFoldDB" id="A0A423U467"/>
<reference evidence="1 2" key="2">
    <citation type="submission" date="2019-01" db="EMBL/GenBank/DDBJ databases">
        <title>The decoding of complex shrimp genome reveals the adaptation for benthos swimmer, frequently molting mechanism and breeding impact on genome.</title>
        <authorList>
            <person name="Sun Y."/>
            <person name="Gao Y."/>
            <person name="Yu Y."/>
        </authorList>
    </citation>
    <scope>NUCLEOTIDE SEQUENCE [LARGE SCALE GENOMIC DNA]</scope>
    <source>
        <tissue evidence="1">Muscle</tissue>
    </source>
</reference>
<proteinExistence type="predicted"/>
<reference evidence="1 2" key="1">
    <citation type="submission" date="2018-04" db="EMBL/GenBank/DDBJ databases">
        <authorList>
            <person name="Zhang X."/>
            <person name="Yuan J."/>
            <person name="Li F."/>
            <person name="Xiang J."/>
        </authorList>
    </citation>
    <scope>NUCLEOTIDE SEQUENCE [LARGE SCALE GENOMIC DNA]</scope>
    <source>
        <tissue evidence="1">Muscle</tissue>
    </source>
</reference>
<protein>
    <submittedName>
        <fullName evidence="1">Uncharacterized protein</fullName>
    </submittedName>
</protein>
<evidence type="ECO:0000313" key="2">
    <source>
        <dbReference type="Proteomes" id="UP000283509"/>
    </source>
</evidence>
<organism evidence="1 2">
    <name type="scientific">Penaeus vannamei</name>
    <name type="common">Whiteleg shrimp</name>
    <name type="synonym">Litopenaeus vannamei</name>
    <dbReference type="NCBI Taxonomy" id="6689"/>
    <lineage>
        <taxon>Eukaryota</taxon>
        <taxon>Metazoa</taxon>
        <taxon>Ecdysozoa</taxon>
        <taxon>Arthropoda</taxon>
        <taxon>Crustacea</taxon>
        <taxon>Multicrustacea</taxon>
        <taxon>Malacostraca</taxon>
        <taxon>Eumalacostraca</taxon>
        <taxon>Eucarida</taxon>
        <taxon>Decapoda</taxon>
        <taxon>Dendrobranchiata</taxon>
        <taxon>Penaeoidea</taxon>
        <taxon>Penaeidae</taxon>
        <taxon>Penaeus</taxon>
    </lineage>
</organism>
<name>A0A423U467_PENVA</name>